<accession>A0A173ZIH2</accession>
<reference evidence="2 5" key="1">
    <citation type="submission" date="2015-09" db="EMBL/GenBank/DDBJ databases">
        <authorList>
            <consortium name="Pathogen Informatics"/>
        </authorList>
    </citation>
    <scope>NUCLEOTIDE SEQUENCE [LARGE SCALE GENOMIC DNA]</scope>
    <source>
        <strain evidence="2 5">2789STDY5608849</strain>
    </source>
</reference>
<dbReference type="STRING" id="1150298.ERS852406_00615"/>
<dbReference type="EMBL" id="JAAITQ010000004">
    <property type="protein sequence ID" value="NSE15445.1"/>
    <property type="molecule type" value="Genomic_DNA"/>
</dbReference>
<dbReference type="AlphaFoldDB" id="A0A173ZIH2"/>
<evidence type="ECO:0000256" key="1">
    <source>
        <dbReference type="SAM" id="MobiDB-lite"/>
    </source>
</evidence>
<feature type="compositionally biased region" description="Basic and acidic residues" evidence="1">
    <location>
        <begin position="92"/>
        <end position="106"/>
    </location>
</feature>
<reference evidence="4 6" key="2">
    <citation type="journal article" date="2020" name="Cell Host Microbe">
        <title>Functional and Genomic Variation between Human-Derived Isolates of Lachnospiraceae Reveals Inter- and Intra-Species Diversity.</title>
        <authorList>
            <person name="Sorbara M.T."/>
            <person name="Littmann E.R."/>
            <person name="Fontana E."/>
            <person name="Moody T.U."/>
            <person name="Kohout C.E."/>
            <person name="Gjonbalaj M."/>
            <person name="Eaton V."/>
            <person name="Seok R."/>
            <person name="Leiner I.M."/>
            <person name="Pamer E.G."/>
        </authorList>
    </citation>
    <scope>NUCLEOTIDE SEQUENCE [LARGE SCALE GENOMIC DNA]</scope>
    <source>
        <strain evidence="4 6">MSK.14.54</strain>
    </source>
</reference>
<evidence type="ECO:0000313" key="3">
    <source>
        <dbReference type="EMBL" id="MCG4764343.1"/>
    </source>
</evidence>
<dbReference type="Proteomes" id="UP001199915">
    <property type="component" value="Unassembled WGS sequence"/>
</dbReference>
<sequence>MVKKKPAAQAKTAENETVKVETKAAEKTTAAEKEAVKEVAKEVVKETAAAEEAPAKAEEKPAAKAAKTTRTTAKKTTTKKAAAPKKPAAAKKPAEKKAPAKAAKKEAEQEMILQFGGREIKEKDLYERIQQIWIEGYGKKAEELKSLKVYVKPEEFTAYYVINDDVTGSIDL</sequence>
<feature type="compositionally biased region" description="Basic and acidic residues" evidence="1">
    <location>
        <begin position="13"/>
        <end position="45"/>
    </location>
</feature>
<protein>
    <submittedName>
        <fullName evidence="3">DUF6465 family protein</fullName>
    </submittedName>
</protein>
<proteinExistence type="predicted"/>
<dbReference type="InterPro" id="IPR046313">
    <property type="entry name" value="DUF6465"/>
</dbReference>
<feature type="compositionally biased region" description="Low complexity" evidence="1">
    <location>
        <begin position="79"/>
        <end position="91"/>
    </location>
</feature>
<dbReference type="RefSeq" id="WP_022461892.1">
    <property type="nucleotide sequence ID" value="NZ_CAXSRP010000001.1"/>
</dbReference>
<reference evidence="3" key="4">
    <citation type="submission" date="2022-01" db="EMBL/GenBank/DDBJ databases">
        <title>Collection of gut derived symbiotic bacterial strains cultured from healthy donors.</title>
        <authorList>
            <person name="Lin H."/>
            <person name="Kohout C."/>
            <person name="Waligurski E."/>
            <person name="Pamer E.G."/>
        </authorList>
    </citation>
    <scope>NUCLEOTIDE SEQUENCE</scope>
    <source>
        <strain evidence="3">DFI.5.49</strain>
    </source>
</reference>
<keyword evidence="6" id="KW-1185">Reference proteome</keyword>
<evidence type="ECO:0000313" key="4">
    <source>
        <dbReference type="EMBL" id="NSE15445.1"/>
    </source>
</evidence>
<organism evidence="2 5">
    <name type="scientific">Fusicatenibacter saccharivorans</name>
    <dbReference type="NCBI Taxonomy" id="1150298"/>
    <lineage>
        <taxon>Bacteria</taxon>
        <taxon>Bacillati</taxon>
        <taxon>Bacillota</taxon>
        <taxon>Clostridia</taxon>
        <taxon>Lachnospirales</taxon>
        <taxon>Lachnospiraceae</taxon>
        <taxon>Fusicatenibacter</taxon>
    </lineage>
</organism>
<dbReference type="OrthoDB" id="1711086at2"/>
<feature type="region of interest" description="Disordered" evidence="1">
    <location>
        <begin position="1"/>
        <end position="106"/>
    </location>
</feature>
<dbReference type="Pfam" id="PF20069">
    <property type="entry name" value="DUF6465"/>
    <property type="match status" value="1"/>
</dbReference>
<dbReference type="Proteomes" id="UP000768180">
    <property type="component" value="Unassembled WGS sequence"/>
</dbReference>
<evidence type="ECO:0000313" key="2">
    <source>
        <dbReference type="EMBL" id="CUN75286.1"/>
    </source>
</evidence>
<dbReference type="EMBL" id="JAKNFS010000003">
    <property type="protein sequence ID" value="MCG4764343.1"/>
    <property type="molecule type" value="Genomic_DNA"/>
</dbReference>
<name>A0A173ZIH2_9FIRM</name>
<reference evidence="4" key="3">
    <citation type="submission" date="2020-02" db="EMBL/GenBank/DDBJ databases">
        <authorList>
            <person name="Littmann E."/>
            <person name="Sorbara M."/>
        </authorList>
    </citation>
    <scope>NUCLEOTIDE SEQUENCE</scope>
    <source>
        <strain evidence="4">MSK.14.54</strain>
    </source>
</reference>
<evidence type="ECO:0000313" key="6">
    <source>
        <dbReference type="Proteomes" id="UP000768180"/>
    </source>
</evidence>
<evidence type="ECO:0000313" key="5">
    <source>
        <dbReference type="Proteomes" id="UP000095706"/>
    </source>
</evidence>
<feature type="compositionally biased region" description="Basic and acidic residues" evidence="1">
    <location>
        <begin position="53"/>
        <end position="62"/>
    </location>
</feature>
<gene>
    <name evidence="2" type="ORF">ERS852406_00615</name>
    <name evidence="4" type="ORF">G5B05_03225</name>
    <name evidence="3" type="ORF">L0N21_02235</name>
</gene>
<dbReference type="Proteomes" id="UP000095706">
    <property type="component" value="Unassembled WGS sequence"/>
</dbReference>
<dbReference type="EMBL" id="CYYV01000003">
    <property type="protein sequence ID" value="CUN75286.1"/>
    <property type="molecule type" value="Genomic_DNA"/>
</dbReference>